<evidence type="ECO:0000256" key="2">
    <source>
        <dbReference type="SAM" id="Phobius"/>
    </source>
</evidence>
<evidence type="ECO:0000256" key="1">
    <source>
        <dbReference type="SAM" id="MobiDB-lite"/>
    </source>
</evidence>
<dbReference type="AlphaFoldDB" id="A0A452XHD9"/>
<keyword evidence="2" id="KW-0472">Membrane</keyword>
<dbReference type="EnsemblPlants" id="AET0Gv20166400.1">
    <property type="protein sequence ID" value="AET0Gv20166400.1"/>
    <property type="gene ID" value="AET0Gv20166400"/>
</dbReference>
<feature type="transmembrane region" description="Helical" evidence="2">
    <location>
        <begin position="6"/>
        <end position="24"/>
    </location>
</feature>
<evidence type="ECO:0000313" key="4">
    <source>
        <dbReference type="Proteomes" id="UP000015105"/>
    </source>
</evidence>
<name>A0A452XHD9_AEGTS</name>
<organism evidence="3 4">
    <name type="scientific">Aegilops tauschii subsp. strangulata</name>
    <name type="common">Goatgrass</name>
    <dbReference type="NCBI Taxonomy" id="200361"/>
    <lineage>
        <taxon>Eukaryota</taxon>
        <taxon>Viridiplantae</taxon>
        <taxon>Streptophyta</taxon>
        <taxon>Embryophyta</taxon>
        <taxon>Tracheophyta</taxon>
        <taxon>Spermatophyta</taxon>
        <taxon>Magnoliopsida</taxon>
        <taxon>Liliopsida</taxon>
        <taxon>Poales</taxon>
        <taxon>Poaceae</taxon>
        <taxon>BOP clade</taxon>
        <taxon>Pooideae</taxon>
        <taxon>Triticodae</taxon>
        <taxon>Triticeae</taxon>
        <taxon>Triticinae</taxon>
        <taxon>Aegilops</taxon>
    </lineage>
</organism>
<reference evidence="4" key="2">
    <citation type="journal article" date="2017" name="Nat. Plants">
        <title>The Aegilops tauschii genome reveals multiple impacts of transposons.</title>
        <authorList>
            <person name="Zhao G."/>
            <person name="Zou C."/>
            <person name="Li K."/>
            <person name="Wang K."/>
            <person name="Li T."/>
            <person name="Gao L."/>
            <person name="Zhang X."/>
            <person name="Wang H."/>
            <person name="Yang Z."/>
            <person name="Liu X."/>
            <person name="Jiang W."/>
            <person name="Mao L."/>
            <person name="Kong X."/>
            <person name="Jiao Y."/>
            <person name="Jia J."/>
        </authorList>
    </citation>
    <scope>NUCLEOTIDE SEQUENCE [LARGE SCALE GENOMIC DNA]</scope>
    <source>
        <strain evidence="4">cv. AL8/78</strain>
    </source>
</reference>
<keyword evidence="4" id="KW-1185">Reference proteome</keyword>
<reference evidence="3" key="3">
    <citation type="submission" date="2019-03" db="UniProtKB">
        <authorList>
            <consortium name="EnsemblPlants"/>
        </authorList>
    </citation>
    <scope>IDENTIFICATION</scope>
</reference>
<keyword evidence="2" id="KW-1133">Transmembrane helix</keyword>
<sequence length="60" mass="6814">MSSHNIISFFLLTKFVTLISRFIFSSFPDQTRGYQKEPCIALNREPPNTPATPNVLRGVD</sequence>
<evidence type="ECO:0000313" key="3">
    <source>
        <dbReference type="EnsemblPlants" id="AET0Gv20166400.1"/>
    </source>
</evidence>
<proteinExistence type="predicted"/>
<protein>
    <submittedName>
        <fullName evidence="3">Uncharacterized protein</fullName>
    </submittedName>
</protein>
<keyword evidence="2" id="KW-0812">Transmembrane</keyword>
<feature type="region of interest" description="Disordered" evidence="1">
    <location>
        <begin position="41"/>
        <end position="60"/>
    </location>
</feature>
<accession>A0A452XHD9</accession>
<dbReference type="Proteomes" id="UP000015105">
    <property type="component" value="Unassembled WGS sequence"/>
</dbReference>
<reference evidence="4" key="1">
    <citation type="journal article" date="2014" name="Science">
        <title>Ancient hybridizations among the ancestral genomes of bread wheat.</title>
        <authorList>
            <consortium name="International Wheat Genome Sequencing Consortium,"/>
            <person name="Marcussen T."/>
            <person name="Sandve S.R."/>
            <person name="Heier L."/>
            <person name="Spannagl M."/>
            <person name="Pfeifer M."/>
            <person name="Jakobsen K.S."/>
            <person name="Wulff B.B."/>
            <person name="Steuernagel B."/>
            <person name="Mayer K.F."/>
            <person name="Olsen O.A."/>
        </authorList>
    </citation>
    <scope>NUCLEOTIDE SEQUENCE [LARGE SCALE GENOMIC DNA]</scope>
    <source>
        <strain evidence="4">cv. AL8/78</strain>
    </source>
</reference>
<dbReference type="Gramene" id="AET0Gv20166400.1">
    <property type="protein sequence ID" value="AET0Gv20166400.1"/>
    <property type="gene ID" value="AET0Gv20166400"/>
</dbReference>